<dbReference type="EMBL" id="CAJFDI010000001">
    <property type="protein sequence ID" value="CAD5208458.1"/>
    <property type="molecule type" value="Genomic_DNA"/>
</dbReference>
<dbReference type="Pfam" id="PF03564">
    <property type="entry name" value="DUF1759"/>
    <property type="match status" value="1"/>
</dbReference>
<gene>
    <name evidence="1" type="ORF">BXYJ_LOCUS694</name>
</gene>
<proteinExistence type="predicted"/>
<dbReference type="OrthoDB" id="5984724at2759"/>
<comment type="caution">
    <text evidence="1">The sequence shown here is derived from an EMBL/GenBank/DDBJ whole genome shotgun (WGS) entry which is preliminary data.</text>
</comment>
<dbReference type="InterPro" id="IPR005312">
    <property type="entry name" value="DUF1759"/>
</dbReference>
<organism evidence="1 2">
    <name type="scientific">Bursaphelenchus xylophilus</name>
    <name type="common">Pinewood nematode worm</name>
    <name type="synonym">Aphelenchoides xylophilus</name>
    <dbReference type="NCBI Taxonomy" id="6326"/>
    <lineage>
        <taxon>Eukaryota</taxon>
        <taxon>Metazoa</taxon>
        <taxon>Ecdysozoa</taxon>
        <taxon>Nematoda</taxon>
        <taxon>Chromadorea</taxon>
        <taxon>Rhabditida</taxon>
        <taxon>Tylenchina</taxon>
        <taxon>Tylenchomorpha</taxon>
        <taxon>Aphelenchoidea</taxon>
        <taxon>Aphelenchoididae</taxon>
        <taxon>Bursaphelenchus</taxon>
    </lineage>
</organism>
<name>A0A811JZ01_BURXY</name>
<reference evidence="1" key="1">
    <citation type="submission" date="2020-09" db="EMBL/GenBank/DDBJ databases">
        <authorList>
            <person name="Kikuchi T."/>
        </authorList>
    </citation>
    <scope>NUCLEOTIDE SEQUENCE</scope>
    <source>
        <strain evidence="1">Ka4C1</strain>
    </source>
</reference>
<evidence type="ECO:0000313" key="2">
    <source>
        <dbReference type="Proteomes" id="UP000659654"/>
    </source>
</evidence>
<accession>A0A811JZ01</accession>
<dbReference type="PANTHER" id="PTHR47331">
    <property type="entry name" value="PHD-TYPE DOMAIN-CONTAINING PROTEIN"/>
    <property type="match status" value="1"/>
</dbReference>
<dbReference type="AlphaFoldDB" id="A0A811JZ01"/>
<evidence type="ECO:0000313" key="1">
    <source>
        <dbReference type="EMBL" id="CAD5208458.1"/>
    </source>
</evidence>
<sequence length="816" mass="92346">MATTFPNLRSSHLGSRIFDPASLILGATSPVDRNSPVLSPRVVPGSSTQIRREITRRLNQLNEELPEILTCIGALEVIDCSPEVLFSPDSPVLEYSGFPHDICIFEDKTKIIESELVKWDRVIHHLSLSDCNASLAELEIQTKYFREKDLLNKLREFRRAIFIGFIHSERLQLIEPSVVNSLETCIAGSLSQNSRVLSPQPRFQPESHQIYSDPPQISPYLSDFRPTGQVLVENENRFVHPSQAPARNPFLNRPFPVRPSPPENSYSVPYQKLPKFDEIPLFSGDLTAFKPFWDYFEPRIHLVPAPAYEKMIRLQHALKGGSAAYIVENRARTLEDYESVITILTTRYLDQSKIEDFLEFELLAISPPIHDDSRSLLEFADKIDTFKSRFRHNRSEIPRNVVKKLFYKLDTETRRHATLRSSVKGYDLNNVDDFLKFLYELAAETEKWFFAPGKENVKPQTRSNPVVTPKNHFRIHGSVDTPSGCPFCSENHKASDCSKVKSYDARMQSLKVQRKCYRCFDSNHLSSACEKDFSCRKCGKNHQTFMCPPRRDPPVIIPSNSVPVGDSESNALCFTIVSKSEPPPVFPSKVGTKFCMLSVNCQCSKSVPPNPVNLFVDCGSDINFMKKSAVISDIPLVFDRNLTVSSFHGSVRVKSSRLNVIFTPNQNQRFKFVPDVPPNQVVFPVHVVDDSFFDRLKGSKFSRDVDVLLGVDAMMALQFTVTESRSDAGYQLVKTSLGYFEAGARSPYTQLHPTNIVPPPVCPTRKCDGTDGKQRRSCPAPEIASGQLMEKSKWPPECHDFACEFAYSHGMTDKLL</sequence>
<protein>
    <submittedName>
        <fullName evidence="1">(pine wood nematode) hypothetical protein</fullName>
    </submittedName>
</protein>
<dbReference type="EMBL" id="CAJFCV020000001">
    <property type="protein sequence ID" value="CAG9081577.1"/>
    <property type="molecule type" value="Genomic_DNA"/>
</dbReference>
<dbReference type="Proteomes" id="UP000659654">
    <property type="component" value="Unassembled WGS sequence"/>
</dbReference>
<dbReference type="Proteomes" id="UP000582659">
    <property type="component" value="Unassembled WGS sequence"/>
</dbReference>
<dbReference type="PANTHER" id="PTHR47331:SF1">
    <property type="entry name" value="GAG-LIKE PROTEIN"/>
    <property type="match status" value="1"/>
</dbReference>
<keyword evidence="2" id="KW-1185">Reference proteome</keyword>